<accession>A0A081P8L5</accession>
<protein>
    <recommendedName>
        <fullName evidence="7">GtrA/DPMS transmembrane domain-containing protein</fullName>
    </recommendedName>
</protein>
<dbReference type="eggNOG" id="COG2246">
    <property type="taxonomic scope" value="Bacteria"/>
</dbReference>
<evidence type="ECO:0000256" key="3">
    <source>
        <dbReference type="ARBA" id="ARBA00022692"/>
    </source>
</evidence>
<dbReference type="Pfam" id="PF04138">
    <property type="entry name" value="GtrA_DPMS_TM"/>
    <property type="match status" value="1"/>
</dbReference>
<evidence type="ECO:0000256" key="5">
    <source>
        <dbReference type="ARBA" id="ARBA00023136"/>
    </source>
</evidence>
<evidence type="ECO:0000313" key="9">
    <source>
        <dbReference type="Proteomes" id="UP000028123"/>
    </source>
</evidence>
<dbReference type="PANTHER" id="PTHR38459">
    <property type="entry name" value="PROPHAGE BACTOPRENOL-LINKED GLUCOSE TRANSLOCASE HOMOLOG"/>
    <property type="match status" value="1"/>
</dbReference>
<evidence type="ECO:0000256" key="6">
    <source>
        <dbReference type="SAM" id="Phobius"/>
    </source>
</evidence>
<dbReference type="RefSeq" id="WP_036676806.1">
    <property type="nucleotide sequence ID" value="NZ_JNVM01000004.1"/>
</dbReference>
<dbReference type="GO" id="GO:0005886">
    <property type="term" value="C:plasma membrane"/>
    <property type="evidence" value="ECO:0007669"/>
    <property type="project" value="TreeGrafter"/>
</dbReference>
<dbReference type="GO" id="GO:0000271">
    <property type="term" value="P:polysaccharide biosynthetic process"/>
    <property type="evidence" value="ECO:0007669"/>
    <property type="project" value="InterPro"/>
</dbReference>
<reference evidence="8 9" key="1">
    <citation type="submission" date="2014-06" db="EMBL/GenBank/DDBJ databases">
        <title>Draft genome sequence of Paenibacillus sp. MSt1.</title>
        <authorList>
            <person name="Aw Y.K."/>
            <person name="Ong K.S."/>
            <person name="Gan H.M."/>
            <person name="Lee S.M."/>
        </authorList>
    </citation>
    <scope>NUCLEOTIDE SEQUENCE [LARGE SCALE GENOMIC DNA]</scope>
    <source>
        <strain evidence="8 9">MSt1</strain>
    </source>
</reference>
<evidence type="ECO:0000256" key="1">
    <source>
        <dbReference type="ARBA" id="ARBA00004141"/>
    </source>
</evidence>
<evidence type="ECO:0000313" key="8">
    <source>
        <dbReference type="EMBL" id="KEQ27038.1"/>
    </source>
</evidence>
<organism evidence="8 9">
    <name type="scientific">Paenibacillus tyrfis</name>
    <dbReference type="NCBI Taxonomy" id="1501230"/>
    <lineage>
        <taxon>Bacteria</taxon>
        <taxon>Bacillati</taxon>
        <taxon>Bacillota</taxon>
        <taxon>Bacilli</taxon>
        <taxon>Bacillales</taxon>
        <taxon>Paenibacillaceae</taxon>
        <taxon>Paenibacillus</taxon>
    </lineage>
</organism>
<comment type="similarity">
    <text evidence="2">Belongs to the GtrA family.</text>
</comment>
<evidence type="ECO:0000256" key="2">
    <source>
        <dbReference type="ARBA" id="ARBA00009399"/>
    </source>
</evidence>
<dbReference type="PANTHER" id="PTHR38459:SF1">
    <property type="entry name" value="PROPHAGE BACTOPRENOL-LINKED GLUCOSE TRANSLOCASE HOMOLOG"/>
    <property type="match status" value="1"/>
</dbReference>
<dbReference type="EMBL" id="JNVM01000004">
    <property type="protein sequence ID" value="KEQ27038.1"/>
    <property type="molecule type" value="Genomic_DNA"/>
</dbReference>
<proteinExistence type="inferred from homology"/>
<keyword evidence="4 6" id="KW-1133">Transmembrane helix</keyword>
<feature type="domain" description="GtrA/DPMS transmembrane" evidence="7">
    <location>
        <begin position="10"/>
        <end position="124"/>
    </location>
</feature>
<feature type="transmembrane region" description="Helical" evidence="6">
    <location>
        <begin position="74"/>
        <end position="93"/>
    </location>
</feature>
<keyword evidence="5 6" id="KW-0472">Membrane</keyword>
<feature type="transmembrane region" description="Helical" evidence="6">
    <location>
        <begin position="35"/>
        <end position="53"/>
    </location>
</feature>
<gene>
    <name evidence="8" type="ORF">ET33_24385</name>
</gene>
<dbReference type="Proteomes" id="UP000028123">
    <property type="component" value="Unassembled WGS sequence"/>
</dbReference>
<dbReference type="OrthoDB" id="9812049at2"/>
<keyword evidence="3 6" id="KW-0812">Transmembrane</keyword>
<dbReference type="InterPro" id="IPR007267">
    <property type="entry name" value="GtrA_DPMS_TM"/>
</dbReference>
<dbReference type="AlphaFoldDB" id="A0A081P8L5"/>
<comment type="subcellular location">
    <subcellularLocation>
        <location evidence="1">Membrane</location>
        <topology evidence="1">Multi-pass membrane protein</topology>
    </subcellularLocation>
</comment>
<comment type="caution">
    <text evidence="8">The sequence shown here is derived from an EMBL/GenBank/DDBJ whole genome shotgun (WGS) entry which is preliminary data.</text>
</comment>
<evidence type="ECO:0000256" key="4">
    <source>
        <dbReference type="ARBA" id="ARBA00022989"/>
    </source>
</evidence>
<sequence length="139" mass="15385">MNRKWVSIVRFCVTGAINTGIDLTVFTVLTLSSMPYLAAQGAAFVCGLLNSYFMNRTWTFGQKGKSRPAEWMKFCALNLLIFSMSTALLVWLHEYKQLPMPVSKLGAMGAGMIVNYLGSRFWVFAASGPANLIQRSESA</sequence>
<feature type="transmembrane region" description="Helical" evidence="6">
    <location>
        <begin position="105"/>
        <end position="125"/>
    </location>
</feature>
<evidence type="ECO:0000259" key="7">
    <source>
        <dbReference type="Pfam" id="PF04138"/>
    </source>
</evidence>
<feature type="transmembrane region" description="Helical" evidence="6">
    <location>
        <begin position="7"/>
        <end position="29"/>
    </location>
</feature>
<name>A0A081P8L5_9BACL</name>
<keyword evidence="9" id="KW-1185">Reference proteome</keyword>
<dbReference type="InterPro" id="IPR051401">
    <property type="entry name" value="GtrA_CellWall_Glycosyl"/>
</dbReference>